<keyword evidence="4 5" id="KW-0720">Serine protease</keyword>
<comment type="similarity">
    <text evidence="1 5 6">Belongs to the peptidase S8 family.</text>
</comment>
<keyword evidence="9" id="KW-1185">Reference proteome</keyword>
<reference evidence="8 9" key="1">
    <citation type="submission" date="2019-06" db="EMBL/GenBank/DDBJ databases">
        <title>A chromosomal-level reference genome of Carpinus fangiana (Coryloideae, Betulaceae).</title>
        <authorList>
            <person name="Yang X."/>
            <person name="Wang Z."/>
            <person name="Zhang L."/>
            <person name="Hao G."/>
            <person name="Liu J."/>
            <person name="Yang Y."/>
        </authorList>
    </citation>
    <scope>NUCLEOTIDE SEQUENCE [LARGE SCALE GENOMIC DNA]</scope>
    <source>
        <strain evidence="8">Cfa_2016G</strain>
        <tissue evidence="8">Leaf</tissue>
    </source>
</reference>
<sequence length="507" mass="52731">MSAGSSSRCYSPRETRMRFSPQLEFFSMRAGQLAAFRKVDVHQARPRNMFPACIPFVSTGERSQHLPAYPAGLISTCQGMIVYRMGPTSFILPNTNLEDPQLTSPTTHLFPVRDPKKAASMHVLSLLAVAPLALSAPILEARADQDVIPGKFIVKMKSDASESLFASTISSVTSILGAAPERTFNFGNFKAFSISADNLLLNSISALGAIEFIEPDSKVYANALVSQANPPYGLARISHRTKGASAYVYDDSAGSGTFSYIIDTGIYTSHNDFGGRAVFGSNFAGDGKDTDCNGHGTHVAGTTGSSTYGVAKKTNLIAVKVLGCDGSGSNSGVLAGIDWAVRDAKAKGRVGKAVGNLSLGGLFSPTTNQAAAQAISQGLFLAIAAGNNGLPTITSSPASEPSACTVGATDINDARASFSNFGYLVDIFAPGVNVTSTWIGGPDDTNTISGTSMATPHITGLGAYLLALEGPRTPAALCSRIQALATKGVISNPGLLSKNYLAYNGAA</sequence>
<feature type="active site" description="Charge relay system" evidence="5">
    <location>
        <position position="263"/>
    </location>
</feature>
<evidence type="ECO:0000259" key="7">
    <source>
        <dbReference type="Pfam" id="PF00082"/>
    </source>
</evidence>
<dbReference type="InterPro" id="IPR000209">
    <property type="entry name" value="Peptidase_S8/S53_dom"/>
</dbReference>
<dbReference type="GO" id="GO:0005615">
    <property type="term" value="C:extracellular space"/>
    <property type="evidence" value="ECO:0007669"/>
    <property type="project" value="TreeGrafter"/>
</dbReference>
<evidence type="ECO:0000256" key="4">
    <source>
        <dbReference type="ARBA" id="ARBA00022825"/>
    </source>
</evidence>
<dbReference type="SUPFAM" id="SSF54897">
    <property type="entry name" value="Protease propeptides/inhibitors"/>
    <property type="match status" value="1"/>
</dbReference>
<dbReference type="Gene3D" id="3.40.50.200">
    <property type="entry name" value="Peptidase S8/S53 domain"/>
    <property type="match status" value="1"/>
</dbReference>
<evidence type="ECO:0000256" key="1">
    <source>
        <dbReference type="ARBA" id="ARBA00011073"/>
    </source>
</evidence>
<dbReference type="PROSITE" id="PS00138">
    <property type="entry name" value="SUBTILASE_SER"/>
    <property type="match status" value="1"/>
</dbReference>
<evidence type="ECO:0000256" key="5">
    <source>
        <dbReference type="PROSITE-ProRule" id="PRU01240"/>
    </source>
</evidence>
<evidence type="ECO:0000313" key="8">
    <source>
        <dbReference type="EMBL" id="KAB8349456.1"/>
    </source>
</evidence>
<evidence type="ECO:0000256" key="6">
    <source>
        <dbReference type="RuleBase" id="RU003355"/>
    </source>
</evidence>
<dbReference type="Proteomes" id="UP000327013">
    <property type="component" value="Unassembled WGS sequence"/>
</dbReference>
<feature type="active site" description="Charge relay system" evidence="5">
    <location>
        <position position="295"/>
    </location>
</feature>
<dbReference type="PANTHER" id="PTHR43806:SF58">
    <property type="entry name" value="ALKALINE PROTEASE 1-RELATED"/>
    <property type="match status" value="1"/>
</dbReference>
<gene>
    <name evidence="8" type="ORF">FH972_023483</name>
</gene>
<organism evidence="8 9">
    <name type="scientific">Carpinus fangiana</name>
    <dbReference type="NCBI Taxonomy" id="176857"/>
    <lineage>
        <taxon>Eukaryota</taxon>
        <taxon>Viridiplantae</taxon>
        <taxon>Streptophyta</taxon>
        <taxon>Embryophyta</taxon>
        <taxon>Tracheophyta</taxon>
        <taxon>Spermatophyta</taxon>
        <taxon>Magnoliopsida</taxon>
        <taxon>eudicotyledons</taxon>
        <taxon>Gunneridae</taxon>
        <taxon>Pentapetalae</taxon>
        <taxon>rosids</taxon>
        <taxon>fabids</taxon>
        <taxon>Fagales</taxon>
        <taxon>Betulaceae</taxon>
        <taxon>Carpinus</taxon>
    </lineage>
</organism>
<dbReference type="Pfam" id="PF00082">
    <property type="entry name" value="Peptidase_S8"/>
    <property type="match status" value="1"/>
</dbReference>
<keyword evidence="2 5" id="KW-0645">Protease</keyword>
<dbReference type="PANTHER" id="PTHR43806">
    <property type="entry name" value="PEPTIDASE S8"/>
    <property type="match status" value="1"/>
</dbReference>
<dbReference type="GO" id="GO:0006508">
    <property type="term" value="P:proteolysis"/>
    <property type="evidence" value="ECO:0007669"/>
    <property type="project" value="UniProtKB-KW"/>
</dbReference>
<proteinExistence type="inferred from homology"/>
<dbReference type="FunFam" id="3.40.50.200:FF:000014">
    <property type="entry name" value="Proteinase K"/>
    <property type="match status" value="1"/>
</dbReference>
<comment type="caution">
    <text evidence="8">The sequence shown here is derived from an EMBL/GenBank/DDBJ whole genome shotgun (WGS) entry which is preliminary data.</text>
</comment>
<accession>A0A5N6KVP1</accession>
<dbReference type="GO" id="GO:0004252">
    <property type="term" value="F:serine-type endopeptidase activity"/>
    <property type="evidence" value="ECO:0007669"/>
    <property type="project" value="UniProtKB-UniRule"/>
</dbReference>
<dbReference type="EMBL" id="VIBQ01000014">
    <property type="protein sequence ID" value="KAB8349456.1"/>
    <property type="molecule type" value="Genomic_DNA"/>
</dbReference>
<dbReference type="InterPro" id="IPR037045">
    <property type="entry name" value="S8pro/Inhibitor_I9_sf"/>
</dbReference>
<feature type="domain" description="Peptidase S8/S53" evidence="7">
    <location>
        <begin position="261"/>
        <end position="476"/>
    </location>
</feature>
<dbReference type="OrthoDB" id="1898601at2759"/>
<keyword evidence="3 5" id="KW-0378">Hydrolase</keyword>
<dbReference type="AlphaFoldDB" id="A0A5N6KVP1"/>
<dbReference type="InterPro" id="IPR034193">
    <property type="entry name" value="PCSK9_ProteinaseK-like"/>
</dbReference>
<dbReference type="InterPro" id="IPR036852">
    <property type="entry name" value="Peptidase_S8/S53_dom_sf"/>
</dbReference>
<dbReference type="Gene3D" id="3.30.70.80">
    <property type="entry name" value="Peptidase S8 propeptide/proteinase inhibitor I9"/>
    <property type="match status" value="1"/>
</dbReference>
<protein>
    <recommendedName>
        <fullName evidence="7">Peptidase S8/S53 domain-containing protein</fullName>
    </recommendedName>
</protein>
<dbReference type="InterPro" id="IPR023827">
    <property type="entry name" value="Peptidase_S8_Asp-AS"/>
</dbReference>
<dbReference type="CDD" id="cd04077">
    <property type="entry name" value="Peptidases_S8_PCSK9_ProteinaseK_like"/>
    <property type="match status" value="1"/>
</dbReference>
<dbReference type="PROSITE" id="PS51892">
    <property type="entry name" value="SUBTILASE"/>
    <property type="match status" value="1"/>
</dbReference>
<evidence type="ECO:0000256" key="2">
    <source>
        <dbReference type="ARBA" id="ARBA00022670"/>
    </source>
</evidence>
<dbReference type="InterPro" id="IPR050131">
    <property type="entry name" value="Peptidase_S8_subtilisin-like"/>
</dbReference>
<dbReference type="InterPro" id="IPR015500">
    <property type="entry name" value="Peptidase_S8_subtilisin-rel"/>
</dbReference>
<dbReference type="PRINTS" id="PR00723">
    <property type="entry name" value="SUBTILISIN"/>
</dbReference>
<evidence type="ECO:0000256" key="3">
    <source>
        <dbReference type="ARBA" id="ARBA00022801"/>
    </source>
</evidence>
<dbReference type="PROSITE" id="PS00136">
    <property type="entry name" value="SUBTILASE_ASP"/>
    <property type="match status" value="1"/>
</dbReference>
<feature type="active site" description="Charge relay system" evidence="5">
    <location>
        <position position="452"/>
    </location>
</feature>
<dbReference type="InterPro" id="IPR023828">
    <property type="entry name" value="Peptidase_S8_Ser-AS"/>
</dbReference>
<dbReference type="SUPFAM" id="SSF52743">
    <property type="entry name" value="Subtilisin-like"/>
    <property type="match status" value="1"/>
</dbReference>
<evidence type="ECO:0000313" key="9">
    <source>
        <dbReference type="Proteomes" id="UP000327013"/>
    </source>
</evidence>
<name>A0A5N6KVP1_9ROSI</name>